<evidence type="ECO:0000313" key="6">
    <source>
        <dbReference type="Proteomes" id="UP000433483"/>
    </source>
</evidence>
<dbReference type="Proteomes" id="UP000433483">
    <property type="component" value="Unassembled WGS sequence"/>
</dbReference>
<reference evidence="5 6" key="1">
    <citation type="submission" date="2018-08" db="EMBL/GenBank/DDBJ databases">
        <title>Genomic investigation of the strawberry pathogen Phytophthora fragariae indicates pathogenicity is determined by transcriptional variation in three key races.</title>
        <authorList>
            <person name="Adams T.M."/>
            <person name="Armitage A.D."/>
            <person name="Sobczyk M.K."/>
            <person name="Bates H.J."/>
            <person name="Dunwell J.M."/>
            <person name="Nellist C.F."/>
            <person name="Harrison R.J."/>
        </authorList>
    </citation>
    <scope>NUCLEOTIDE SEQUENCE [LARGE SCALE GENOMIC DNA]</scope>
    <source>
        <strain evidence="4 7">A4</strain>
        <strain evidence="3 6">NOV-27</strain>
        <strain evidence="2 5">NOV-9</strain>
    </source>
</reference>
<protein>
    <submittedName>
        <fullName evidence="3">Uncharacterized protein</fullName>
    </submittedName>
</protein>
<evidence type="ECO:0000313" key="5">
    <source>
        <dbReference type="Proteomes" id="UP000429523"/>
    </source>
</evidence>
<dbReference type="Proteomes" id="UP000437068">
    <property type="component" value="Unassembled WGS sequence"/>
</dbReference>
<keyword evidence="6" id="KW-1185">Reference proteome</keyword>
<organism evidence="3 6">
    <name type="scientific">Phytophthora fragariae</name>
    <dbReference type="NCBI Taxonomy" id="53985"/>
    <lineage>
        <taxon>Eukaryota</taxon>
        <taxon>Sar</taxon>
        <taxon>Stramenopiles</taxon>
        <taxon>Oomycota</taxon>
        <taxon>Peronosporomycetes</taxon>
        <taxon>Peronosporales</taxon>
        <taxon>Peronosporaceae</taxon>
        <taxon>Phytophthora</taxon>
    </lineage>
</organism>
<dbReference type="EMBL" id="QXGF01009433">
    <property type="protein sequence ID" value="KAE8916663.1"/>
    <property type="molecule type" value="Genomic_DNA"/>
</dbReference>
<accession>A0A6A3VE21</accession>
<proteinExistence type="predicted"/>
<evidence type="ECO:0000313" key="3">
    <source>
        <dbReference type="EMBL" id="KAE9165829.1"/>
    </source>
</evidence>
<gene>
    <name evidence="4" type="ORF">PF001_g31408</name>
    <name evidence="3" type="ORF">PF005_g29442</name>
    <name evidence="2" type="ORF">PF009_g33014</name>
</gene>
<dbReference type="Proteomes" id="UP000429523">
    <property type="component" value="Unassembled WGS sequence"/>
</dbReference>
<comment type="caution">
    <text evidence="3">The sequence shown here is derived from an EMBL/GenBank/DDBJ whole genome shotgun (WGS) entry which is preliminary data.</text>
</comment>
<evidence type="ECO:0000313" key="2">
    <source>
        <dbReference type="EMBL" id="KAE8916663.1"/>
    </source>
</evidence>
<dbReference type="EMBL" id="QXGE01007019">
    <property type="protein sequence ID" value="KAE9264146.1"/>
    <property type="molecule type" value="Genomic_DNA"/>
</dbReference>
<evidence type="ECO:0000313" key="7">
    <source>
        <dbReference type="Proteomes" id="UP000437068"/>
    </source>
</evidence>
<dbReference type="AlphaFoldDB" id="A0A6A3VE21"/>
<sequence length="50" mass="4933">MVTVTAAIAMTSALRSGTASPPLVLSSPARSASSQARVPSTSFANAACHT</sequence>
<feature type="region of interest" description="Disordered" evidence="1">
    <location>
        <begin position="14"/>
        <end position="50"/>
    </location>
</feature>
<evidence type="ECO:0000256" key="1">
    <source>
        <dbReference type="SAM" id="MobiDB-lite"/>
    </source>
</evidence>
<name>A0A6A3VE21_9STRA</name>
<evidence type="ECO:0000313" key="4">
    <source>
        <dbReference type="EMBL" id="KAE9264146.1"/>
    </source>
</evidence>
<dbReference type="EMBL" id="QXGB01004551">
    <property type="protein sequence ID" value="KAE9165829.1"/>
    <property type="molecule type" value="Genomic_DNA"/>
</dbReference>
<feature type="compositionally biased region" description="Low complexity" evidence="1">
    <location>
        <begin position="19"/>
        <end position="40"/>
    </location>
</feature>